<sequence length="64" mass="7370">MLVHLLWLPAQFGSNQVGYWGVSTKNFDYASWWAGTSEKFRSYGQMGISSIFDVIGDMENRLYI</sequence>
<evidence type="ECO:0000313" key="1">
    <source>
        <dbReference type="EMBL" id="VFJ72467.1"/>
    </source>
</evidence>
<organism evidence="1">
    <name type="scientific">Candidatus Kentrum sp. FW</name>
    <dbReference type="NCBI Taxonomy" id="2126338"/>
    <lineage>
        <taxon>Bacteria</taxon>
        <taxon>Pseudomonadati</taxon>
        <taxon>Pseudomonadota</taxon>
        <taxon>Gammaproteobacteria</taxon>
        <taxon>Candidatus Kentrum</taxon>
    </lineage>
</organism>
<proteinExistence type="predicted"/>
<reference evidence="1" key="1">
    <citation type="submission" date="2019-02" db="EMBL/GenBank/DDBJ databases">
        <authorList>
            <person name="Gruber-Vodicka R. H."/>
            <person name="Seah K. B. B."/>
        </authorList>
    </citation>
    <scope>NUCLEOTIDE SEQUENCE</scope>
    <source>
        <strain evidence="1">BECK_BZ131</strain>
    </source>
</reference>
<protein>
    <submittedName>
        <fullName evidence="1">Uncharacterized protein</fullName>
    </submittedName>
</protein>
<dbReference type="EMBL" id="CAADFE010000034">
    <property type="protein sequence ID" value="VFJ72467.1"/>
    <property type="molecule type" value="Genomic_DNA"/>
</dbReference>
<dbReference type="AlphaFoldDB" id="A0A450TUF4"/>
<gene>
    <name evidence="1" type="ORF">BECKFW1821C_GA0114237_103413</name>
</gene>
<accession>A0A450TUF4</accession>
<name>A0A450TUF4_9GAMM</name>